<keyword evidence="3" id="KW-1185">Reference proteome</keyword>
<feature type="transmembrane region" description="Helical" evidence="1">
    <location>
        <begin position="143"/>
        <end position="166"/>
    </location>
</feature>
<proteinExistence type="predicted"/>
<keyword evidence="1" id="KW-0472">Membrane</keyword>
<dbReference type="Proteomes" id="UP001139031">
    <property type="component" value="Unassembled WGS sequence"/>
</dbReference>
<gene>
    <name evidence="2" type="ORF">K7C98_17215</name>
</gene>
<reference evidence="2" key="1">
    <citation type="submission" date="2021-08" db="EMBL/GenBank/DDBJ databases">
        <authorList>
            <person name="Stevens D.C."/>
        </authorList>
    </citation>
    <scope>NUCLEOTIDE SEQUENCE</scope>
    <source>
        <strain evidence="2">DSM 53165</strain>
    </source>
</reference>
<protein>
    <submittedName>
        <fullName evidence="2">Uncharacterized protein</fullName>
    </submittedName>
</protein>
<keyword evidence="1" id="KW-0812">Transmembrane</keyword>
<dbReference type="RefSeq" id="WP_224192757.1">
    <property type="nucleotide sequence ID" value="NZ_JAIRAU010000023.1"/>
</dbReference>
<evidence type="ECO:0000256" key="1">
    <source>
        <dbReference type="SAM" id="Phobius"/>
    </source>
</evidence>
<organism evidence="2 3">
    <name type="scientific">Nannocystis pusilla</name>
    <dbReference type="NCBI Taxonomy" id="889268"/>
    <lineage>
        <taxon>Bacteria</taxon>
        <taxon>Pseudomonadati</taxon>
        <taxon>Myxococcota</taxon>
        <taxon>Polyangia</taxon>
        <taxon>Nannocystales</taxon>
        <taxon>Nannocystaceae</taxon>
        <taxon>Nannocystis</taxon>
    </lineage>
</organism>
<comment type="caution">
    <text evidence="2">The sequence shown here is derived from an EMBL/GenBank/DDBJ whole genome shotgun (WGS) entry which is preliminary data.</text>
</comment>
<sequence length="388" mass="42159">MFSDRPAPSATVPKAKAEDEEALRYLAWAIAIGLMVLAVAMIGAGEADRRIFAGIMGVTAASACVAAGAFLGFIFGIPRTVQQGTVTPGTSYGANTNLEQVSDWLTKILVGVTLTQLTHIPPALWEVAGYLGEGLTAVGAGTAVRALAVAIIVYFLVVGFLLGFLWTRLYLPRAMRSADQIERIVTAVSEQISDQQERNDEVNNLVMRQLALGANGPSVTVEELATAMRQASPAARRRAFYLAQTRRRRALSSGRTAEIEGCVAIFRALIAADTAGKYHRNFGELGYALKDKENPDWREAEVQLTRAIELRGTQRTHGWGYYEANRALCRIHLDTANDAPSTEPQVRERIVADLRVAAGCPDCAWIFGAPAVQQWMQRNKLTRADLVG</sequence>
<accession>A0ABS7TRZ3</accession>
<feature type="transmembrane region" description="Helical" evidence="1">
    <location>
        <begin position="25"/>
        <end position="44"/>
    </location>
</feature>
<evidence type="ECO:0000313" key="3">
    <source>
        <dbReference type="Proteomes" id="UP001139031"/>
    </source>
</evidence>
<dbReference type="EMBL" id="JAIRAU010000023">
    <property type="protein sequence ID" value="MBZ5710988.1"/>
    <property type="molecule type" value="Genomic_DNA"/>
</dbReference>
<feature type="transmembrane region" description="Helical" evidence="1">
    <location>
        <begin position="51"/>
        <end position="77"/>
    </location>
</feature>
<keyword evidence="1" id="KW-1133">Transmembrane helix</keyword>
<name>A0ABS7TRZ3_9BACT</name>
<evidence type="ECO:0000313" key="2">
    <source>
        <dbReference type="EMBL" id="MBZ5710988.1"/>
    </source>
</evidence>